<protein>
    <recommendedName>
        <fullName evidence="3">RING-type domain-containing protein</fullName>
    </recommendedName>
</protein>
<dbReference type="SMART" id="SM00184">
    <property type="entry name" value="RING"/>
    <property type="match status" value="1"/>
</dbReference>
<evidence type="ECO:0000256" key="2">
    <source>
        <dbReference type="SAM" id="MobiDB-lite"/>
    </source>
</evidence>
<dbReference type="InterPro" id="IPR013083">
    <property type="entry name" value="Znf_RING/FYVE/PHD"/>
</dbReference>
<keyword evidence="1" id="KW-0479">Metal-binding</keyword>
<feature type="region of interest" description="Disordered" evidence="2">
    <location>
        <begin position="118"/>
        <end position="140"/>
    </location>
</feature>
<dbReference type="SUPFAM" id="SSF57850">
    <property type="entry name" value="RING/U-box"/>
    <property type="match status" value="1"/>
</dbReference>
<dbReference type="Pfam" id="PF13639">
    <property type="entry name" value="zf-RING_2"/>
    <property type="match status" value="1"/>
</dbReference>
<gene>
    <name evidence="4" type="ORF">F8M41_025407</name>
</gene>
<evidence type="ECO:0000313" key="5">
    <source>
        <dbReference type="Proteomes" id="UP000439903"/>
    </source>
</evidence>
<keyword evidence="1" id="KW-0863">Zinc-finger</keyword>
<proteinExistence type="predicted"/>
<keyword evidence="1" id="KW-0862">Zinc</keyword>
<feature type="domain" description="RING-type" evidence="3">
    <location>
        <begin position="41"/>
        <end position="82"/>
    </location>
</feature>
<dbReference type="Proteomes" id="UP000439903">
    <property type="component" value="Unassembled WGS sequence"/>
</dbReference>
<dbReference type="Gene3D" id="3.30.40.10">
    <property type="entry name" value="Zinc/RING finger domain, C3HC4 (zinc finger)"/>
    <property type="match status" value="1"/>
</dbReference>
<organism evidence="4 5">
    <name type="scientific">Gigaspora margarita</name>
    <dbReference type="NCBI Taxonomy" id="4874"/>
    <lineage>
        <taxon>Eukaryota</taxon>
        <taxon>Fungi</taxon>
        <taxon>Fungi incertae sedis</taxon>
        <taxon>Mucoromycota</taxon>
        <taxon>Glomeromycotina</taxon>
        <taxon>Glomeromycetes</taxon>
        <taxon>Diversisporales</taxon>
        <taxon>Gigasporaceae</taxon>
        <taxon>Gigaspora</taxon>
    </lineage>
</organism>
<dbReference type="PROSITE" id="PS50089">
    <property type="entry name" value="ZF_RING_2"/>
    <property type="match status" value="1"/>
</dbReference>
<evidence type="ECO:0000259" key="3">
    <source>
        <dbReference type="PROSITE" id="PS50089"/>
    </source>
</evidence>
<evidence type="ECO:0000256" key="1">
    <source>
        <dbReference type="PROSITE-ProRule" id="PRU00175"/>
    </source>
</evidence>
<comment type="caution">
    <text evidence="4">The sequence shown here is derived from an EMBL/GenBank/DDBJ whole genome shotgun (WGS) entry which is preliminary data.</text>
</comment>
<dbReference type="EMBL" id="WTPW01000906">
    <property type="protein sequence ID" value="KAF0470267.1"/>
    <property type="molecule type" value="Genomic_DNA"/>
</dbReference>
<reference evidence="4 5" key="1">
    <citation type="journal article" date="2019" name="Environ. Microbiol.">
        <title>At the nexus of three kingdoms: the genome of the mycorrhizal fungus Gigaspora margarita provides insights into plant, endobacterial and fungal interactions.</title>
        <authorList>
            <person name="Venice F."/>
            <person name="Ghignone S."/>
            <person name="Salvioli di Fossalunga A."/>
            <person name="Amselem J."/>
            <person name="Novero M."/>
            <person name="Xianan X."/>
            <person name="Sedzielewska Toro K."/>
            <person name="Morin E."/>
            <person name="Lipzen A."/>
            <person name="Grigoriev I.V."/>
            <person name="Henrissat B."/>
            <person name="Martin F.M."/>
            <person name="Bonfante P."/>
        </authorList>
    </citation>
    <scope>NUCLEOTIDE SEQUENCE [LARGE SCALE GENOMIC DNA]</scope>
    <source>
        <strain evidence="4 5">BEG34</strain>
    </source>
</reference>
<feature type="compositionally biased region" description="Basic and acidic residues" evidence="2">
    <location>
        <begin position="122"/>
        <end position="138"/>
    </location>
</feature>
<sequence length="303" mass="34239">MATNPTPLNIACLEILALNVLKNSSPEKIASDINIPELDPCSLCNQELFLYEIKKTITLLTCGHLYHRDCIESSIKISPKCPKPGCMKEIESVVETSGSQNIDLMEMSPTIFKSPLFTQSDTSKKRTNDPKLFPDKPSNKKAKQIKKESLTLKKLIEELSTEPSTPQVLVTKKENANNFVDLYNNITHAETENELINREGITSYYLFGKALEDKYDHYKKNNPKRTAQALVNKEVRSQLPNSVSDDLLRKKKERAQKIYELFTEIGVDKIQRVKSITASSISKLSQDEIDAILVFLLTAPYIT</sequence>
<name>A0A8H3XIR3_GIGMA</name>
<dbReference type="AlphaFoldDB" id="A0A8H3XIR3"/>
<dbReference type="CDD" id="cd16448">
    <property type="entry name" value="RING-H2"/>
    <property type="match status" value="1"/>
</dbReference>
<evidence type="ECO:0000313" key="4">
    <source>
        <dbReference type="EMBL" id="KAF0470267.1"/>
    </source>
</evidence>
<dbReference type="InterPro" id="IPR001841">
    <property type="entry name" value="Znf_RING"/>
</dbReference>
<dbReference type="OrthoDB" id="2395414at2759"/>
<dbReference type="GO" id="GO:0008270">
    <property type="term" value="F:zinc ion binding"/>
    <property type="evidence" value="ECO:0007669"/>
    <property type="project" value="UniProtKB-KW"/>
</dbReference>
<accession>A0A8H3XIR3</accession>
<keyword evidence="5" id="KW-1185">Reference proteome</keyword>